<gene>
    <name evidence="2" type="ORF">Pan181_13080</name>
</gene>
<evidence type="ECO:0000313" key="2">
    <source>
        <dbReference type="EMBL" id="QDU55122.1"/>
    </source>
</evidence>
<keyword evidence="3" id="KW-1185">Reference proteome</keyword>
<dbReference type="AlphaFoldDB" id="A0A518AK63"/>
<feature type="region of interest" description="Disordered" evidence="1">
    <location>
        <begin position="1"/>
        <end position="26"/>
    </location>
</feature>
<dbReference type="EMBL" id="CP036278">
    <property type="protein sequence ID" value="QDU55122.1"/>
    <property type="molecule type" value="Genomic_DNA"/>
</dbReference>
<evidence type="ECO:0000313" key="3">
    <source>
        <dbReference type="Proteomes" id="UP000315750"/>
    </source>
</evidence>
<dbReference type="Proteomes" id="UP000315750">
    <property type="component" value="Chromosome"/>
</dbReference>
<dbReference type="KEGG" id="amuc:Pan181_13080"/>
<sequence length="92" mass="9831">MATASSKSMTAASTDPTAGGTQKQTLVEFAGPTTHPAITQIVCEVTGDQVRLCGQVPTFYLKQLAQETASHVEGIRCVFNNVEVCANRSSWR</sequence>
<name>A0A518AK63_9BACT</name>
<reference evidence="2 3" key="1">
    <citation type="submission" date="2019-02" db="EMBL/GenBank/DDBJ databases">
        <title>Deep-cultivation of Planctomycetes and their phenomic and genomic characterization uncovers novel biology.</title>
        <authorList>
            <person name="Wiegand S."/>
            <person name="Jogler M."/>
            <person name="Boedeker C."/>
            <person name="Pinto D."/>
            <person name="Vollmers J."/>
            <person name="Rivas-Marin E."/>
            <person name="Kohn T."/>
            <person name="Peeters S.H."/>
            <person name="Heuer A."/>
            <person name="Rast P."/>
            <person name="Oberbeckmann S."/>
            <person name="Bunk B."/>
            <person name="Jeske O."/>
            <person name="Meyerdierks A."/>
            <person name="Storesund J.E."/>
            <person name="Kallscheuer N."/>
            <person name="Luecker S."/>
            <person name="Lage O.M."/>
            <person name="Pohl T."/>
            <person name="Merkel B.J."/>
            <person name="Hornburger P."/>
            <person name="Mueller R.-W."/>
            <person name="Bruemmer F."/>
            <person name="Labrenz M."/>
            <person name="Spormann A.M."/>
            <person name="Op den Camp H."/>
            <person name="Overmann J."/>
            <person name="Amann R."/>
            <person name="Jetten M.S.M."/>
            <person name="Mascher T."/>
            <person name="Medema M.H."/>
            <person name="Devos D.P."/>
            <person name="Kaster A.-K."/>
            <person name="Ovreas L."/>
            <person name="Rohde M."/>
            <person name="Galperin M.Y."/>
            <person name="Jogler C."/>
        </authorList>
    </citation>
    <scope>NUCLEOTIDE SEQUENCE [LARGE SCALE GENOMIC DNA]</scope>
    <source>
        <strain evidence="2 3">Pan181</strain>
    </source>
</reference>
<proteinExistence type="predicted"/>
<feature type="compositionally biased region" description="Polar residues" evidence="1">
    <location>
        <begin position="15"/>
        <end position="25"/>
    </location>
</feature>
<dbReference type="Gene3D" id="3.30.1340.30">
    <property type="match status" value="1"/>
</dbReference>
<protein>
    <submittedName>
        <fullName evidence="2">BON domain protein</fullName>
    </submittedName>
</protein>
<dbReference type="RefSeq" id="WP_145246019.1">
    <property type="nucleotide sequence ID" value="NZ_CP036278.1"/>
</dbReference>
<dbReference type="OrthoDB" id="214050at2"/>
<accession>A0A518AK63</accession>
<evidence type="ECO:0000256" key="1">
    <source>
        <dbReference type="SAM" id="MobiDB-lite"/>
    </source>
</evidence>
<feature type="compositionally biased region" description="Low complexity" evidence="1">
    <location>
        <begin position="1"/>
        <end position="14"/>
    </location>
</feature>
<organism evidence="2 3">
    <name type="scientific">Aeoliella mucimassa</name>
    <dbReference type="NCBI Taxonomy" id="2527972"/>
    <lineage>
        <taxon>Bacteria</taxon>
        <taxon>Pseudomonadati</taxon>
        <taxon>Planctomycetota</taxon>
        <taxon>Planctomycetia</taxon>
        <taxon>Pirellulales</taxon>
        <taxon>Lacipirellulaceae</taxon>
        <taxon>Aeoliella</taxon>
    </lineage>
</organism>